<reference evidence="2 3" key="1">
    <citation type="submission" date="2018-10" db="EMBL/GenBank/DDBJ databases">
        <authorList>
            <person name="Ekblom R."/>
            <person name="Jareborg N."/>
        </authorList>
    </citation>
    <scope>NUCLEOTIDE SEQUENCE [LARGE SCALE GENOMIC DNA]</scope>
    <source>
        <tissue evidence="2">Muscle</tissue>
    </source>
</reference>
<organism evidence="2 3">
    <name type="scientific">Gulo gulo</name>
    <name type="common">Wolverine</name>
    <name type="synonym">Gluton</name>
    <dbReference type="NCBI Taxonomy" id="48420"/>
    <lineage>
        <taxon>Eukaryota</taxon>
        <taxon>Metazoa</taxon>
        <taxon>Chordata</taxon>
        <taxon>Craniata</taxon>
        <taxon>Vertebrata</taxon>
        <taxon>Euteleostomi</taxon>
        <taxon>Mammalia</taxon>
        <taxon>Eutheria</taxon>
        <taxon>Laurasiatheria</taxon>
        <taxon>Carnivora</taxon>
        <taxon>Caniformia</taxon>
        <taxon>Musteloidea</taxon>
        <taxon>Mustelidae</taxon>
        <taxon>Guloninae</taxon>
        <taxon>Gulo</taxon>
    </lineage>
</organism>
<dbReference type="Proteomes" id="UP000269945">
    <property type="component" value="Unassembled WGS sequence"/>
</dbReference>
<keyword evidence="3" id="KW-1185">Reference proteome</keyword>
<dbReference type="AlphaFoldDB" id="A0A9X9LMZ2"/>
<evidence type="ECO:0000313" key="2">
    <source>
        <dbReference type="EMBL" id="VCW77303.1"/>
    </source>
</evidence>
<sequence length="54" mass="5991">MYLHLTTLLRSGSTRPEVWKSSSESVMQLGPGRQRSEKTAGPWGTVAHPCQHGR</sequence>
<feature type="compositionally biased region" description="Polar residues" evidence="1">
    <location>
        <begin position="12"/>
        <end position="26"/>
    </location>
</feature>
<proteinExistence type="predicted"/>
<evidence type="ECO:0000313" key="3">
    <source>
        <dbReference type="Proteomes" id="UP000269945"/>
    </source>
</evidence>
<comment type="caution">
    <text evidence="2">The sequence shown here is derived from an EMBL/GenBank/DDBJ whole genome shotgun (WGS) entry which is preliminary data.</text>
</comment>
<evidence type="ECO:0000256" key="1">
    <source>
        <dbReference type="SAM" id="MobiDB-lite"/>
    </source>
</evidence>
<name>A0A9X9LMZ2_GULGU</name>
<feature type="region of interest" description="Disordered" evidence="1">
    <location>
        <begin position="12"/>
        <end position="54"/>
    </location>
</feature>
<dbReference type="EMBL" id="CYRY02008649">
    <property type="protein sequence ID" value="VCW77303.1"/>
    <property type="molecule type" value="Genomic_DNA"/>
</dbReference>
<gene>
    <name evidence="2" type="ORF">BN2614_LOCUS3</name>
</gene>
<protein>
    <submittedName>
        <fullName evidence="2">Uncharacterized protein</fullName>
    </submittedName>
</protein>
<accession>A0A9X9LMZ2</accession>